<evidence type="ECO:0000256" key="10">
    <source>
        <dbReference type="ARBA" id="ARBA00023014"/>
    </source>
</evidence>
<evidence type="ECO:0000256" key="2">
    <source>
        <dbReference type="ARBA" id="ARBA00001966"/>
    </source>
</evidence>
<dbReference type="GO" id="GO:0035485">
    <property type="term" value="F:adenine/guanine mispair binding"/>
    <property type="evidence" value="ECO:0007669"/>
    <property type="project" value="TreeGrafter"/>
</dbReference>
<dbReference type="GO" id="GO:0006284">
    <property type="term" value="P:base-excision repair"/>
    <property type="evidence" value="ECO:0007669"/>
    <property type="project" value="InterPro"/>
</dbReference>
<comment type="cofactor">
    <cofactor evidence="2">
        <name>[4Fe-4S] cluster</name>
        <dbReference type="ChEBI" id="CHEBI:49883"/>
    </cofactor>
</comment>
<evidence type="ECO:0000256" key="7">
    <source>
        <dbReference type="ARBA" id="ARBA00022763"/>
    </source>
</evidence>
<dbReference type="InterPro" id="IPR003651">
    <property type="entry name" value="Endonuclease3_FeS-loop_motif"/>
</dbReference>
<evidence type="ECO:0000256" key="5">
    <source>
        <dbReference type="ARBA" id="ARBA00022023"/>
    </source>
</evidence>
<gene>
    <name evidence="14" type="ORF">H6G03_13765</name>
</gene>
<keyword evidence="10" id="KW-0411">Iron-sulfur</keyword>
<dbReference type="InterPro" id="IPR003265">
    <property type="entry name" value="HhH-GPD_domain"/>
</dbReference>
<dbReference type="SMART" id="SM00525">
    <property type="entry name" value="FES"/>
    <property type="match status" value="1"/>
</dbReference>
<keyword evidence="6" id="KW-0479">Metal-binding</keyword>
<proteinExistence type="inferred from homology"/>
<dbReference type="EMBL" id="JACJPW010000032">
    <property type="protein sequence ID" value="MBD2182157.1"/>
    <property type="molecule type" value="Genomic_DNA"/>
</dbReference>
<evidence type="ECO:0000256" key="3">
    <source>
        <dbReference type="ARBA" id="ARBA00008343"/>
    </source>
</evidence>
<dbReference type="InterPro" id="IPR011257">
    <property type="entry name" value="DNA_glycosylase"/>
</dbReference>
<keyword evidence="9" id="KW-0408">Iron</keyword>
<dbReference type="Pfam" id="PF00730">
    <property type="entry name" value="HhH-GPD"/>
    <property type="match status" value="1"/>
</dbReference>
<evidence type="ECO:0000256" key="1">
    <source>
        <dbReference type="ARBA" id="ARBA00000843"/>
    </source>
</evidence>
<evidence type="ECO:0000313" key="15">
    <source>
        <dbReference type="Proteomes" id="UP000641646"/>
    </source>
</evidence>
<dbReference type="Proteomes" id="UP000641646">
    <property type="component" value="Unassembled WGS sequence"/>
</dbReference>
<comment type="caution">
    <text evidence="14">The sequence shown here is derived from an EMBL/GenBank/DDBJ whole genome shotgun (WGS) entry which is preliminary data.</text>
</comment>
<evidence type="ECO:0000256" key="12">
    <source>
        <dbReference type="ARBA" id="ARBA00023295"/>
    </source>
</evidence>
<evidence type="ECO:0000256" key="9">
    <source>
        <dbReference type="ARBA" id="ARBA00023004"/>
    </source>
</evidence>
<dbReference type="CDD" id="cd00056">
    <property type="entry name" value="ENDO3c"/>
    <property type="match status" value="1"/>
</dbReference>
<dbReference type="SUPFAM" id="SSF48150">
    <property type="entry name" value="DNA-glycosylase"/>
    <property type="match status" value="1"/>
</dbReference>
<dbReference type="GO" id="GO:0000701">
    <property type="term" value="F:purine-specific mismatch base pair DNA N-glycosylase activity"/>
    <property type="evidence" value="ECO:0007669"/>
    <property type="project" value="UniProtKB-EC"/>
</dbReference>
<dbReference type="PANTHER" id="PTHR42944">
    <property type="entry name" value="ADENINE DNA GLYCOSYLASE"/>
    <property type="match status" value="1"/>
</dbReference>
<dbReference type="GO" id="GO:0032357">
    <property type="term" value="F:oxidized purine DNA binding"/>
    <property type="evidence" value="ECO:0007669"/>
    <property type="project" value="TreeGrafter"/>
</dbReference>
<evidence type="ECO:0000256" key="4">
    <source>
        <dbReference type="ARBA" id="ARBA00012045"/>
    </source>
</evidence>
<keyword evidence="7" id="KW-0227">DNA damage</keyword>
<sequence length="233" mass="26718">MIDNQLPITKLRWFRRQLKAWACGHLRNFPWRRTKDAYAILVAEFLLQKTNADTVAPVYQRFMERYPTLNALAAAREEDVTMLLRPLGLSFRADRLRQSTQLILKNYQGKIPKTEAQLLKLPGVGKYTARSICAHAFGQRKAVLDTNVARIFERFFGLSGGRVKWRSQELQSAVEEAAPTTNVGMWNLTLLDFGAAVCTARHPRCGECPLQEQCQYARESNIDEKIINKPIYM</sequence>
<dbReference type="InterPro" id="IPR000445">
    <property type="entry name" value="HhH_motif"/>
</dbReference>
<organism evidence="14 15">
    <name type="scientific">Aerosakkonema funiforme FACHB-1375</name>
    <dbReference type="NCBI Taxonomy" id="2949571"/>
    <lineage>
        <taxon>Bacteria</taxon>
        <taxon>Bacillati</taxon>
        <taxon>Cyanobacteriota</taxon>
        <taxon>Cyanophyceae</taxon>
        <taxon>Oscillatoriophycideae</taxon>
        <taxon>Aerosakkonematales</taxon>
        <taxon>Aerosakkonemataceae</taxon>
        <taxon>Aerosakkonema</taxon>
    </lineage>
</organism>
<name>A0A926VG45_9CYAN</name>
<dbReference type="GO" id="GO:0034039">
    <property type="term" value="F:8-oxo-7,8-dihydroguanine DNA N-glycosylase activity"/>
    <property type="evidence" value="ECO:0007669"/>
    <property type="project" value="TreeGrafter"/>
</dbReference>
<evidence type="ECO:0000256" key="11">
    <source>
        <dbReference type="ARBA" id="ARBA00023204"/>
    </source>
</evidence>
<dbReference type="GO" id="GO:0006298">
    <property type="term" value="P:mismatch repair"/>
    <property type="evidence" value="ECO:0007669"/>
    <property type="project" value="TreeGrafter"/>
</dbReference>
<dbReference type="RefSeq" id="WP_190464970.1">
    <property type="nucleotide sequence ID" value="NZ_JACJPW010000032.1"/>
</dbReference>
<dbReference type="GO" id="GO:0051539">
    <property type="term" value="F:4 iron, 4 sulfur cluster binding"/>
    <property type="evidence" value="ECO:0007669"/>
    <property type="project" value="InterPro"/>
</dbReference>
<keyword evidence="11" id="KW-0234">DNA repair</keyword>
<evidence type="ECO:0000313" key="14">
    <source>
        <dbReference type="EMBL" id="MBD2182157.1"/>
    </source>
</evidence>
<evidence type="ECO:0000256" key="6">
    <source>
        <dbReference type="ARBA" id="ARBA00022723"/>
    </source>
</evidence>
<keyword evidence="8" id="KW-0378">Hydrolase</keyword>
<dbReference type="FunFam" id="1.10.340.30:FF:000001">
    <property type="entry name" value="Endonuclease III"/>
    <property type="match status" value="1"/>
</dbReference>
<evidence type="ECO:0000259" key="13">
    <source>
        <dbReference type="SMART" id="SM00478"/>
    </source>
</evidence>
<dbReference type="Pfam" id="PF10576">
    <property type="entry name" value="EndIII_4Fe-2S"/>
    <property type="match status" value="1"/>
</dbReference>
<reference evidence="14" key="1">
    <citation type="journal article" date="2015" name="ISME J.">
        <title>Draft Genome Sequence of Streptomyces incarnatus NRRL8089, which Produces the Nucleoside Antibiotic Sinefungin.</title>
        <authorList>
            <person name="Oshima K."/>
            <person name="Hattori M."/>
            <person name="Shimizu H."/>
            <person name="Fukuda K."/>
            <person name="Nemoto M."/>
            <person name="Inagaki K."/>
            <person name="Tamura T."/>
        </authorList>
    </citation>
    <scope>NUCLEOTIDE SEQUENCE</scope>
    <source>
        <strain evidence="14">FACHB-1375</strain>
    </source>
</reference>
<keyword evidence="12" id="KW-0326">Glycosidase</keyword>
<dbReference type="EC" id="3.2.2.31" evidence="4"/>
<dbReference type="Gene3D" id="1.10.1670.10">
    <property type="entry name" value="Helix-hairpin-Helix base-excision DNA repair enzymes (C-terminal)"/>
    <property type="match status" value="1"/>
</dbReference>
<comment type="similarity">
    <text evidence="3">Belongs to the Nth/MutY family.</text>
</comment>
<reference evidence="14" key="2">
    <citation type="submission" date="2020-08" db="EMBL/GenBank/DDBJ databases">
        <authorList>
            <person name="Chen M."/>
            <person name="Teng W."/>
            <person name="Zhao L."/>
            <person name="Hu C."/>
            <person name="Zhou Y."/>
            <person name="Han B."/>
            <person name="Song L."/>
            <person name="Shu W."/>
        </authorList>
    </citation>
    <scope>NUCLEOTIDE SEQUENCE</scope>
    <source>
        <strain evidence="14">FACHB-1375</strain>
    </source>
</reference>
<dbReference type="PIRSF" id="PIRSF001435">
    <property type="entry name" value="Nth"/>
    <property type="match status" value="1"/>
</dbReference>
<feature type="domain" description="HhH-GPD" evidence="13">
    <location>
        <begin position="46"/>
        <end position="196"/>
    </location>
</feature>
<dbReference type="InterPro" id="IPR044298">
    <property type="entry name" value="MIG/MutY"/>
</dbReference>
<evidence type="ECO:0000256" key="8">
    <source>
        <dbReference type="ARBA" id="ARBA00022801"/>
    </source>
</evidence>
<dbReference type="PANTHER" id="PTHR42944:SF1">
    <property type="entry name" value="ADENINE DNA GLYCOSYLASE"/>
    <property type="match status" value="1"/>
</dbReference>
<protein>
    <recommendedName>
        <fullName evidence="5">Adenine DNA glycosylase</fullName>
        <ecNumber evidence="4">3.2.2.31</ecNumber>
    </recommendedName>
</protein>
<dbReference type="GO" id="GO:0046872">
    <property type="term" value="F:metal ion binding"/>
    <property type="evidence" value="ECO:0007669"/>
    <property type="project" value="UniProtKB-KW"/>
</dbReference>
<dbReference type="AlphaFoldDB" id="A0A926VG45"/>
<accession>A0A926VG45</accession>
<dbReference type="SMART" id="SM00478">
    <property type="entry name" value="ENDO3c"/>
    <property type="match status" value="1"/>
</dbReference>
<comment type="catalytic activity">
    <reaction evidence="1">
        <text>Hydrolyzes free adenine bases from 7,8-dihydro-8-oxoguanine:adenine mismatched double-stranded DNA, leaving an apurinic site.</text>
        <dbReference type="EC" id="3.2.2.31"/>
    </reaction>
</comment>
<dbReference type="InterPro" id="IPR023170">
    <property type="entry name" value="HhH_base_excis_C"/>
</dbReference>
<dbReference type="Pfam" id="PF00633">
    <property type="entry name" value="HHH"/>
    <property type="match status" value="1"/>
</dbReference>
<keyword evidence="15" id="KW-1185">Reference proteome</keyword>
<dbReference type="Gene3D" id="1.10.340.30">
    <property type="entry name" value="Hypothetical protein, domain 2"/>
    <property type="match status" value="1"/>
</dbReference>